<feature type="transmembrane region" description="Helical" evidence="9">
    <location>
        <begin position="126"/>
        <end position="146"/>
    </location>
</feature>
<feature type="transmembrane region" description="Helical" evidence="9">
    <location>
        <begin position="296"/>
        <end position="315"/>
    </location>
</feature>
<evidence type="ECO:0000256" key="3">
    <source>
        <dbReference type="ARBA" id="ARBA00022989"/>
    </source>
</evidence>
<dbReference type="InterPro" id="IPR017452">
    <property type="entry name" value="GPCR_Rhodpsn_7TM"/>
</dbReference>
<dbReference type="SUPFAM" id="SSF81321">
    <property type="entry name" value="Family A G protein-coupled receptor-like"/>
    <property type="match status" value="1"/>
</dbReference>
<dbReference type="PRINTS" id="PR00526">
    <property type="entry name" value="FMETLEUPHER"/>
</dbReference>
<dbReference type="GO" id="GO:0005886">
    <property type="term" value="C:plasma membrane"/>
    <property type="evidence" value="ECO:0007669"/>
    <property type="project" value="TreeGrafter"/>
</dbReference>
<dbReference type="GO" id="GO:0007200">
    <property type="term" value="P:phospholipase C-activating G protein-coupled receptor signaling pathway"/>
    <property type="evidence" value="ECO:0007669"/>
    <property type="project" value="TreeGrafter"/>
</dbReference>
<evidence type="ECO:0000256" key="6">
    <source>
        <dbReference type="ARBA" id="ARBA00023170"/>
    </source>
</evidence>
<gene>
    <name evidence="12" type="primary">LOC109196643</name>
</gene>
<dbReference type="PROSITE" id="PS50262">
    <property type="entry name" value="G_PROTEIN_RECEP_F1_2"/>
    <property type="match status" value="1"/>
</dbReference>
<accession>A0A669AWQ0</accession>
<evidence type="ECO:0000256" key="4">
    <source>
        <dbReference type="ARBA" id="ARBA00023040"/>
    </source>
</evidence>
<keyword evidence="2 9" id="KW-0812">Transmembrane</keyword>
<dbReference type="InterPro" id="IPR000276">
    <property type="entry name" value="GPCR_Rhodpsn"/>
</dbReference>
<dbReference type="GO" id="GO:0006954">
    <property type="term" value="P:inflammatory response"/>
    <property type="evidence" value="ECO:0007669"/>
    <property type="project" value="TreeGrafter"/>
</dbReference>
<dbReference type="GO" id="GO:0004930">
    <property type="term" value="F:G protein-coupled receptor activity"/>
    <property type="evidence" value="ECO:0007669"/>
    <property type="project" value="UniProtKB-KW"/>
</dbReference>
<evidence type="ECO:0000256" key="9">
    <source>
        <dbReference type="SAM" id="Phobius"/>
    </source>
</evidence>
<dbReference type="Proteomes" id="UP000005207">
    <property type="component" value="Linkage group LG22"/>
</dbReference>
<evidence type="ECO:0000256" key="2">
    <source>
        <dbReference type="ARBA" id="ARBA00022692"/>
    </source>
</evidence>
<evidence type="ECO:0000313" key="13">
    <source>
        <dbReference type="Proteomes" id="UP000005207"/>
    </source>
</evidence>
<dbReference type="GO" id="GO:0004875">
    <property type="term" value="F:complement receptor activity"/>
    <property type="evidence" value="ECO:0007669"/>
    <property type="project" value="TreeGrafter"/>
</dbReference>
<dbReference type="GeneTree" id="ENSGT01020000230438"/>
<feature type="chain" id="PRO_5025620347" evidence="10">
    <location>
        <begin position="19"/>
        <end position="348"/>
    </location>
</feature>
<reference evidence="12" key="2">
    <citation type="submission" date="2025-08" db="UniProtKB">
        <authorList>
            <consortium name="Ensembl"/>
        </authorList>
    </citation>
    <scope>IDENTIFICATION</scope>
</reference>
<dbReference type="GO" id="GO:0007204">
    <property type="term" value="P:positive regulation of cytosolic calcium ion concentration"/>
    <property type="evidence" value="ECO:0007669"/>
    <property type="project" value="TreeGrafter"/>
</dbReference>
<dbReference type="Gene3D" id="1.20.1070.10">
    <property type="entry name" value="Rhodopsin 7-helix transmembrane proteins"/>
    <property type="match status" value="1"/>
</dbReference>
<feature type="domain" description="G-protein coupled receptors family 1 profile" evidence="11">
    <location>
        <begin position="64"/>
        <end position="308"/>
    </location>
</feature>
<name>A0A669AWQ0_ORENI</name>
<feature type="transmembrane region" description="Helical" evidence="9">
    <location>
        <begin position="253"/>
        <end position="276"/>
    </location>
</feature>
<keyword evidence="10" id="KW-0732">Signal</keyword>
<keyword evidence="4" id="KW-0297">G-protein coupled receptor</keyword>
<feature type="transmembrane region" description="Helical" evidence="9">
    <location>
        <begin position="219"/>
        <end position="241"/>
    </location>
</feature>
<evidence type="ECO:0000256" key="5">
    <source>
        <dbReference type="ARBA" id="ARBA00023136"/>
    </source>
</evidence>
<dbReference type="AlphaFoldDB" id="A0A669AWQ0"/>
<dbReference type="InParanoid" id="A0A669AWQ0"/>
<dbReference type="Pfam" id="PF00001">
    <property type="entry name" value="7tm_1"/>
    <property type="match status" value="1"/>
</dbReference>
<evidence type="ECO:0000313" key="12">
    <source>
        <dbReference type="Ensembl" id="ENSONIP00000027544.1"/>
    </source>
</evidence>
<dbReference type="Ensembl" id="ENSONIT00000039580.1">
    <property type="protein sequence ID" value="ENSONIP00000027544.1"/>
    <property type="gene ID" value="ENSONIG00000030244.1"/>
</dbReference>
<dbReference type="InterPro" id="IPR000826">
    <property type="entry name" value="Formyl_rcpt-rel"/>
</dbReference>
<proteinExistence type="inferred from homology"/>
<organism evidence="12 13">
    <name type="scientific">Oreochromis niloticus</name>
    <name type="common">Nile tilapia</name>
    <name type="synonym">Tilapia nilotica</name>
    <dbReference type="NCBI Taxonomy" id="8128"/>
    <lineage>
        <taxon>Eukaryota</taxon>
        <taxon>Metazoa</taxon>
        <taxon>Chordata</taxon>
        <taxon>Craniata</taxon>
        <taxon>Vertebrata</taxon>
        <taxon>Euteleostomi</taxon>
        <taxon>Actinopterygii</taxon>
        <taxon>Neopterygii</taxon>
        <taxon>Teleostei</taxon>
        <taxon>Neoteleostei</taxon>
        <taxon>Acanthomorphata</taxon>
        <taxon>Ovalentaria</taxon>
        <taxon>Cichlomorphae</taxon>
        <taxon>Cichliformes</taxon>
        <taxon>Cichlidae</taxon>
        <taxon>African cichlids</taxon>
        <taxon>Pseudocrenilabrinae</taxon>
        <taxon>Oreochromini</taxon>
        <taxon>Oreochromis</taxon>
    </lineage>
</organism>
<evidence type="ECO:0000256" key="10">
    <source>
        <dbReference type="SAM" id="SignalP"/>
    </source>
</evidence>
<keyword evidence="13" id="KW-1185">Reference proteome</keyword>
<keyword evidence="3 9" id="KW-1133">Transmembrane helix</keyword>
<evidence type="ECO:0000256" key="7">
    <source>
        <dbReference type="ARBA" id="ARBA00023224"/>
    </source>
</evidence>
<comment type="subcellular location">
    <subcellularLocation>
        <location evidence="1">Membrane</location>
        <topology evidence="1">Multi-pass membrane protein</topology>
    </subcellularLocation>
</comment>
<feature type="signal peptide" evidence="10">
    <location>
        <begin position="1"/>
        <end position="18"/>
    </location>
</feature>
<reference evidence="12" key="3">
    <citation type="submission" date="2025-09" db="UniProtKB">
        <authorList>
            <consortium name="Ensembl"/>
        </authorList>
    </citation>
    <scope>IDENTIFICATION</scope>
</reference>
<feature type="transmembrane region" description="Helical" evidence="9">
    <location>
        <begin position="47"/>
        <end position="72"/>
    </location>
</feature>
<comment type="similarity">
    <text evidence="8">Belongs to the chemokine-like receptor (CMKLR) family.</text>
</comment>
<feature type="transmembrane region" description="Helical" evidence="9">
    <location>
        <begin position="158"/>
        <end position="181"/>
    </location>
</feature>
<evidence type="ECO:0000259" key="11">
    <source>
        <dbReference type="PROSITE" id="PS50262"/>
    </source>
</evidence>
<evidence type="ECO:0000256" key="1">
    <source>
        <dbReference type="ARBA" id="ARBA00004141"/>
    </source>
</evidence>
<dbReference type="PRINTS" id="PR00237">
    <property type="entry name" value="GPCRRHODOPSN"/>
</dbReference>
<keyword evidence="7" id="KW-0807">Transducer</keyword>
<reference evidence="13" key="1">
    <citation type="submission" date="2012-01" db="EMBL/GenBank/DDBJ databases">
        <title>The Genome Sequence of Oreochromis niloticus (Nile Tilapia).</title>
        <authorList>
            <consortium name="Broad Institute Genome Assembly Team"/>
            <consortium name="Broad Institute Sequencing Platform"/>
            <person name="Di Palma F."/>
            <person name="Johnson J."/>
            <person name="Lander E.S."/>
            <person name="Lindblad-Toh K."/>
        </authorList>
    </citation>
    <scope>NUCLEOTIDE SEQUENCE [LARGE SCALE GENOMIC DNA]</scope>
</reference>
<dbReference type="PANTHER" id="PTHR24225:SF48">
    <property type="entry name" value="C3A ANAPHYLATOXIN CHEMOTACTIC RECEPTOR-RELATED"/>
    <property type="match status" value="1"/>
</dbReference>
<feature type="transmembrane region" description="Helical" evidence="9">
    <location>
        <begin position="84"/>
        <end position="106"/>
    </location>
</feature>
<dbReference type="PANTHER" id="PTHR24225">
    <property type="entry name" value="CHEMOTACTIC RECEPTOR"/>
    <property type="match status" value="1"/>
</dbReference>
<evidence type="ECO:0000256" key="8">
    <source>
        <dbReference type="ARBA" id="ARBA00025736"/>
    </source>
</evidence>
<sequence>MHFHFCLWLLRLKQSSSALFKLCNSLFSSQVMSSNASLSTNEDNDDIIINFVLYTVTIVLGITGNAVVIWMAGIKLKPAVNNVWLVNLAIADLIFCFTRIFSIIQMKLGRWPFGLFLCQFHGFFKHTNMFCSVFLLAVISLDRVLCVRQPILTKHRRTLFAARVVAVCVWIIALLFSIPYFTFRKIYMDNNNQTKCKMVWVEKPKENKNTKVALYSTQFIFSFIFPFMVILICYILVGLGLRRTRLSGKSRPLRILVCLVIAFFLCWAPYQCLLLVDIVYNENKVVKKWYSITKSIAYFNSCVNLLLYFCMGLKVKEGFRQKLMRVYKRALGDDMDGQMAQPTDPSLD</sequence>
<keyword evidence="6" id="KW-0675">Receptor</keyword>
<keyword evidence="5 9" id="KW-0472">Membrane</keyword>
<protein>
    <submittedName>
        <fullName evidence="12">Formyl peptide receptor 2-like</fullName>
    </submittedName>
</protein>